<sequence>MPFQKVKTRRRRSHCPPGVIACEDEFDCKELESLFHNYNLKLDQTCTLKALSVLILLSSSLSLLELLLSGASLTIAKGSYPVHFVIFISLFIVTNVTNLQVSQLQQIAHLSLLFCFSFSVLCCPFPYVSGAAGPEQGVWQLLLLTFVAYALLPVRTLLAVLFGLLVSLAHTIVTAASVTVKTQRLWRALVANTLLFTSVNLSGLFVRMLTERAQRRAFLQARNCIEERLRMEDENEKQERLLMSLLPRNVAMEMKEDFLKPPERIFHKIYIQRHDNVSILFADIVGFTSLASQCTAQELVKLLNELFGKFDELATENHCRRIKILGDCYYCVSGLTQPKTDHAHCCVEMGLDMIDTITSVAEATEVDLNMRVGLHTGRVLCGVLGLRKWQYDVWSNDVTLANVMEAGGLPGKVHITRATLDCLNGDYEVEPGNGRERHSFLLKHDIETFFIVPSHRRKIFPGLILSDIKPAKKMKFKTVCYLLVQLMHCRKMFKAEIPFSSVMTTSSRLFAHFRLSGSDALPRWRRPAPPTLGFKKRSLETYG</sequence>
<feature type="transmembrane region" description="Helical" evidence="16">
    <location>
        <begin position="50"/>
        <end position="68"/>
    </location>
</feature>
<dbReference type="AlphaFoldDB" id="A0A672NPK7"/>
<feature type="transmembrane region" description="Helical" evidence="16">
    <location>
        <begin position="185"/>
        <end position="206"/>
    </location>
</feature>
<dbReference type="InterPro" id="IPR029787">
    <property type="entry name" value="Nucleotide_cyclase"/>
</dbReference>
<evidence type="ECO:0000256" key="12">
    <source>
        <dbReference type="ARBA" id="ARBA00022998"/>
    </source>
</evidence>
<dbReference type="PANTHER" id="PTHR45627:SF24">
    <property type="entry name" value="ADENYLATE CYCLASE"/>
    <property type="match status" value="1"/>
</dbReference>
<dbReference type="InterPro" id="IPR018297">
    <property type="entry name" value="A/G_cyclase_CS"/>
</dbReference>
<gene>
    <name evidence="18" type="primary">adcy1b</name>
</gene>
<dbReference type="InterPro" id="IPR001054">
    <property type="entry name" value="A/G_cyclase"/>
</dbReference>
<comment type="similarity">
    <text evidence="15">Belongs to the adenylyl cyclase class-4/guanylyl cyclase family.</text>
</comment>
<evidence type="ECO:0000256" key="2">
    <source>
        <dbReference type="ARBA" id="ARBA00001936"/>
    </source>
</evidence>
<comment type="subcellular location">
    <subcellularLocation>
        <location evidence="4">Membrane</location>
        <topology evidence="4">Multi-pass membrane protein</topology>
    </subcellularLocation>
</comment>
<evidence type="ECO:0000256" key="4">
    <source>
        <dbReference type="ARBA" id="ARBA00004141"/>
    </source>
</evidence>
<keyword evidence="12" id="KW-0115">cAMP biosynthesis</keyword>
<keyword evidence="19" id="KW-1185">Reference proteome</keyword>
<evidence type="ECO:0000256" key="8">
    <source>
        <dbReference type="ARBA" id="ARBA00022741"/>
    </source>
</evidence>
<dbReference type="InterPro" id="IPR032628">
    <property type="entry name" value="AC_N"/>
</dbReference>
<comment type="cofactor">
    <cofactor evidence="2">
        <name>Mn(2+)</name>
        <dbReference type="ChEBI" id="CHEBI:29035"/>
    </cofactor>
</comment>
<evidence type="ECO:0000256" key="3">
    <source>
        <dbReference type="ARBA" id="ARBA00001946"/>
    </source>
</evidence>
<comment type="cofactor">
    <cofactor evidence="3">
        <name>Mg(2+)</name>
        <dbReference type="ChEBI" id="CHEBI:18420"/>
    </cofactor>
</comment>
<evidence type="ECO:0000256" key="10">
    <source>
        <dbReference type="ARBA" id="ARBA00022842"/>
    </source>
</evidence>
<dbReference type="GO" id="GO:0005524">
    <property type="term" value="F:ATP binding"/>
    <property type="evidence" value="ECO:0007669"/>
    <property type="project" value="UniProtKB-KW"/>
</dbReference>
<dbReference type="GO" id="GO:0046872">
    <property type="term" value="F:metal ion binding"/>
    <property type="evidence" value="ECO:0007669"/>
    <property type="project" value="UniProtKB-KW"/>
</dbReference>
<dbReference type="PROSITE" id="PS00452">
    <property type="entry name" value="GUANYLATE_CYCLASE_1"/>
    <property type="match status" value="1"/>
</dbReference>
<comment type="catalytic activity">
    <reaction evidence="1">
        <text>ATP = 3',5'-cyclic AMP + diphosphate</text>
        <dbReference type="Rhea" id="RHEA:15389"/>
        <dbReference type="ChEBI" id="CHEBI:30616"/>
        <dbReference type="ChEBI" id="CHEBI:33019"/>
        <dbReference type="ChEBI" id="CHEBI:58165"/>
        <dbReference type="EC" id="4.6.1.1"/>
    </reaction>
</comment>
<accession>A0A672NPK7</accession>
<keyword evidence="11 16" id="KW-1133">Transmembrane helix</keyword>
<feature type="transmembrane region" description="Helical" evidence="16">
    <location>
        <begin position="110"/>
        <end position="130"/>
    </location>
</feature>
<dbReference type="CDD" id="cd07302">
    <property type="entry name" value="CHD"/>
    <property type="match status" value="1"/>
</dbReference>
<dbReference type="GO" id="GO:0035556">
    <property type="term" value="P:intracellular signal transduction"/>
    <property type="evidence" value="ECO:0007669"/>
    <property type="project" value="InterPro"/>
</dbReference>
<dbReference type="GO" id="GO:0005886">
    <property type="term" value="C:plasma membrane"/>
    <property type="evidence" value="ECO:0007669"/>
    <property type="project" value="TreeGrafter"/>
</dbReference>
<keyword evidence="13 16" id="KW-0472">Membrane</keyword>
<evidence type="ECO:0000256" key="5">
    <source>
        <dbReference type="ARBA" id="ARBA00012201"/>
    </source>
</evidence>
<dbReference type="FunFam" id="3.30.70.1230:FF:000114">
    <property type="entry name" value="Adenylate cyclase 8 (brain)"/>
    <property type="match status" value="1"/>
</dbReference>
<dbReference type="GO" id="GO:0006171">
    <property type="term" value="P:cAMP biosynthetic process"/>
    <property type="evidence" value="ECO:0007669"/>
    <property type="project" value="UniProtKB-KW"/>
</dbReference>
<dbReference type="SMART" id="SM00044">
    <property type="entry name" value="CYCc"/>
    <property type="match status" value="1"/>
</dbReference>
<keyword evidence="14 15" id="KW-0456">Lyase</keyword>
<dbReference type="Pfam" id="PF00211">
    <property type="entry name" value="Guanylate_cyc"/>
    <property type="match status" value="1"/>
</dbReference>
<keyword evidence="6 16" id="KW-0812">Transmembrane</keyword>
<dbReference type="PANTHER" id="PTHR45627">
    <property type="entry name" value="ADENYLATE CYCLASE TYPE 1"/>
    <property type="match status" value="1"/>
</dbReference>
<evidence type="ECO:0000256" key="15">
    <source>
        <dbReference type="RuleBase" id="RU000405"/>
    </source>
</evidence>
<evidence type="ECO:0000313" key="19">
    <source>
        <dbReference type="Proteomes" id="UP000472262"/>
    </source>
</evidence>
<keyword evidence="7" id="KW-0479">Metal-binding</keyword>
<name>A0A672NPK7_SINGR</name>
<dbReference type="GO" id="GO:0007189">
    <property type="term" value="P:adenylate cyclase-activating G protein-coupled receptor signaling pathway"/>
    <property type="evidence" value="ECO:0007669"/>
    <property type="project" value="TreeGrafter"/>
</dbReference>
<proteinExistence type="inferred from homology"/>
<evidence type="ECO:0000256" key="7">
    <source>
        <dbReference type="ARBA" id="ARBA00022723"/>
    </source>
</evidence>
<dbReference type="SUPFAM" id="SSF55073">
    <property type="entry name" value="Nucleotide cyclase"/>
    <property type="match status" value="1"/>
</dbReference>
<dbReference type="Proteomes" id="UP000472262">
    <property type="component" value="Unassembled WGS sequence"/>
</dbReference>
<dbReference type="PROSITE" id="PS50125">
    <property type="entry name" value="GUANYLATE_CYCLASE_2"/>
    <property type="match status" value="1"/>
</dbReference>
<keyword evidence="10" id="KW-0460">Magnesium</keyword>
<dbReference type="Ensembl" id="ENSSGRT00000055225.1">
    <property type="protein sequence ID" value="ENSSGRP00000051694.1"/>
    <property type="gene ID" value="ENSSGRG00000027339.1"/>
</dbReference>
<keyword evidence="9" id="KW-0067">ATP-binding</keyword>
<organism evidence="18 19">
    <name type="scientific">Sinocyclocheilus grahami</name>
    <name type="common">Dianchi golden-line fish</name>
    <name type="synonym">Barbus grahami</name>
    <dbReference type="NCBI Taxonomy" id="75366"/>
    <lineage>
        <taxon>Eukaryota</taxon>
        <taxon>Metazoa</taxon>
        <taxon>Chordata</taxon>
        <taxon>Craniata</taxon>
        <taxon>Vertebrata</taxon>
        <taxon>Euteleostomi</taxon>
        <taxon>Actinopterygii</taxon>
        <taxon>Neopterygii</taxon>
        <taxon>Teleostei</taxon>
        <taxon>Ostariophysi</taxon>
        <taxon>Cypriniformes</taxon>
        <taxon>Cyprinidae</taxon>
        <taxon>Cyprininae</taxon>
        <taxon>Sinocyclocheilus</taxon>
    </lineage>
</organism>
<dbReference type="EC" id="4.6.1.1" evidence="5"/>
<evidence type="ECO:0000259" key="17">
    <source>
        <dbReference type="PROSITE" id="PS50125"/>
    </source>
</evidence>
<reference evidence="18" key="2">
    <citation type="submission" date="2025-09" db="UniProtKB">
        <authorList>
            <consortium name="Ensembl"/>
        </authorList>
    </citation>
    <scope>IDENTIFICATION</scope>
</reference>
<feature type="domain" description="Guanylate cyclase" evidence="17">
    <location>
        <begin position="278"/>
        <end position="405"/>
    </location>
</feature>
<evidence type="ECO:0000256" key="9">
    <source>
        <dbReference type="ARBA" id="ARBA00022840"/>
    </source>
</evidence>
<evidence type="ECO:0000313" key="18">
    <source>
        <dbReference type="Ensembl" id="ENSSGRP00000051694.1"/>
    </source>
</evidence>
<protein>
    <recommendedName>
        <fullName evidence="5">adenylate cyclase</fullName>
        <ecNumber evidence="5">4.6.1.1</ecNumber>
    </recommendedName>
</protein>
<keyword evidence="8" id="KW-0547">Nucleotide-binding</keyword>
<feature type="transmembrane region" description="Helical" evidence="16">
    <location>
        <begin position="80"/>
        <end position="98"/>
    </location>
</feature>
<evidence type="ECO:0000256" key="11">
    <source>
        <dbReference type="ARBA" id="ARBA00022989"/>
    </source>
</evidence>
<reference evidence="18" key="1">
    <citation type="submission" date="2025-08" db="UniProtKB">
        <authorList>
            <consortium name="Ensembl"/>
        </authorList>
    </citation>
    <scope>IDENTIFICATION</scope>
</reference>
<dbReference type="GO" id="GO:0004016">
    <property type="term" value="F:adenylate cyclase activity"/>
    <property type="evidence" value="ECO:0007669"/>
    <property type="project" value="UniProtKB-EC"/>
</dbReference>
<evidence type="ECO:0000256" key="6">
    <source>
        <dbReference type="ARBA" id="ARBA00022692"/>
    </source>
</evidence>
<evidence type="ECO:0000256" key="16">
    <source>
        <dbReference type="SAM" id="Phobius"/>
    </source>
</evidence>
<dbReference type="Gene3D" id="3.30.70.1230">
    <property type="entry name" value="Nucleotide cyclase"/>
    <property type="match status" value="1"/>
</dbReference>
<evidence type="ECO:0000256" key="1">
    <source>
        <dbReference type="ARBA" id="ARBA00001593"/>
    </source>
</evidence>
<dbReference type="Pfam" id="PF16214">
    <property type="entry name" value="AC_N"/>
    <property type="match status" value="1"/>
</dbReference>
<evidence type="ECO:0000256" key="13">
    <source>
        <dbReference type="ARBA" id="ARBA00023136"/>
    </source>
</evidence>
<evidence type="ECO:0000256" key="14">
    <source>
        <dbReference type="ARBA" id="ARBA00023239"/>
    </source>
</evidence>